<dbReference type="EMBL" id="JAENBO010000007">
    <property type="protein sequence ID" value="MBJ8326466.1"/>
    <property type="molecule type" value="Genomic_DNA"/>
</dbReference>
<evidence type="ECO:0000313" key="2">
    <source>
        <dbReference type="Proteomes" id="UP000653045"/>
    </source>
</evidence>
<name>A0ABS0ZKI3_9STRE</name>
<evidence type="ECO:0008006" key="3">
    <source>
        <dbReference type="Google" id="ProtNLM"/>
    </source>
</evidence>
<dbReference type="Proteomes" id="UP000653045">
    <property type="component" value="Unassembled WGS sequence"/>
</dbReference>
<comment type="caution">
    <text evidence="1">The sequence shown here is derived from an EMBL/GenBank/DDBJ whole genome shotgun (WGS) entry which is preliminary data.</text>
</comment>
<keyword evidence="2" id="KW-1185">Reference proteome</keyword>
<proteinExistence type="predicted"/>
<protein>
    <recommendedName>
        <fullName evidence="3">Response regulator</fullName>
    </recommendedName>
</protein>
<gene>
    <name evidence="1" type="ORF">JHK62_07260</name>
</gene>
<sequence length="127" mass="15082">MIYLIKPAWYRSQLITIIQDYLKEKHPNKKLIIKRKYTYQSPNEINTFIVINDSKLRPWDGLEISKKIRLYEPKALLILASTEIDYVKIFRSHIGFFGIIDLKNISKKDIQNDIEDSIKRLTNQSNI</sequence>
<evidence type="ECO:0000313" key="1">
    <source>
        <dbReference type="EMBL" id="MBJ8326466.1"/>
    </source>
</evidence>
<accession>A0ABS0ZKI3</accession>
<reference evidence="1 2" key="1">
    <citation type="journal article" date="2021" name="Int. J. Syst. Evol. Microbiol.">
        <title>Streptococcus vicugnae sp. nov., isolated from faeces of alpacas (Vicugna pacos) and cattle (Bos taurus), Streptococcus zalophi sp. nov., and Streptococcus pacificus sp. nov., isolated from respiratory tract of California sea lions (Zalophus californianus).</title>
        <authorList>
            <person name="Volokhov D.V."/>
            <person name="Zagorodnyaya T.A."/>
            <person name="Shen Z."/>
            <person name="Blom J."/>
            <person name="Furtak V.A."/>
            <person name="Eisenberg T."/>
            <person name="Fan P."/>
            <person name="Jeong K.C."/>
            <person name="Gao Y."/>
            <person name="Zhang S."/>
            <person name="Amselle M."/>
        </authorList>
    </citation>
    <scope>NUCLEOTIDE SEQUENCE [LARGE SCALE GENOMIC DNA]</scope>
    <source>
        <strain evidence="1 2">CSL7591</strain>
    </source>
</reference>
<organism evidence="1 2">
    <name type="scientific">Streptococcus pacificus</name>
    <dbReference type="NCBI Taxonomy" id="2740577"/>
    <lineage>
        <taxon>Bacteria</taxon>
        <taxon>Bacillati</taxon>
        <taxon>Bacillota</taxon>
        <taxon>Bacilli</taxon>
        <taxon>Lactobacillales</taxon>
        <taxon>Streptococcaceae</taxon>
        <taxon>Streptococcus</taxon>
    </lineage>
</organism>
<dbReference type="RefSeq" id="WP_199576106.1">
    <property type="nucleotide sequence ID" value="NZ_JAENBO010000007.1"/>
</dbReference>